<organism evidence="2 4">
    <name type="scientific">Medicago truncatula</name>
    <name type="common">Barrel medic</name>
    <name type="synonym">Medicago tribuloides</name>
    <dbReference type="NCBI Taxonomy" id="3880"/>
    <lineage>
        <taxon>Eukaryota</taxon>
        <taxon>Viridiplantae</taxon>
        <taxon>Streptophyta</taxon>
        <taxon>Embryophyta</taxon>
        <taxon>Tracheophyta</taxon>
        <taxon>Spermatophyta</taxon>
        <taxon>Magnoliopsida</taxon>
        <taxon>eudicotyledons</taxon>
        <taxon>Gunneridae</taxon>
        <taxon>Pentapetalae</taxon>
        <taxon>rosids</taxon>
        <taxon>fabids</taxon>
        <taxon>Fabales</taxon>
        <taxon>Fabaceae</taxon>
        <taxon>Papilionoideae</taxon>
        <taxon>50 kb inversion clade</taxon>
        <taxon>NPAAA clade</taxon>
        <taxon>Hologalegina</taxon>
        <taxon>IRL clade</taxon>
        <taxon>Trifolieae</taxon>
        <taxon>Medicago</taxon>
    </lineage>
</organism>
<dbReference type="Gene3D" id="1.20.1280.50">
    <property type="match status" value="1"/>
</dbReference>
<evidence type="ECO:0000313" key="2">
    <source>
        <dbReference type="EMBL" id="KEH28794.1"/>
    </source>
</evidence>
<dbReference type="PROSITE" id="PS50181">
    <property type="entry name" value="FBOX"/>
    <property type="match status" value="1"/>
</dbReference>
<keyword evidence="4" id="KW-1185">Reference proteome</keyword>
<accession>A0A072UGC7</accession>
<dbReference type="InterPro" id="IPR013187">
    <property type="entry name" value="F-box-assoc_dom_typ3"/>
</dbReference>
<dbReference type="Pfam" id="PF08268">
    <property type="entry name" value="FBA_3"/>
    <property type="match status" value="1"/>
</dbReference>
<dbReference type="InterPro" id="IPR036047">
    <property type="entry name" value="F-box-like_dom_sf"/>
</dbReference>
<gene>
    <name evidence="2" type="ordered locus">MTR_4g013180</name>
</gene>
<evidence type="ECO:0000313" key="3">
    <source>
        <dbReference type="EnsemblPlants" id="KEH28794"/>
    </source>
</evidence>
<dbReference type="InterPro" id="IPR017451">
    <property type="entry name" value="F-box-assoc_interact_dom"/>
</dbReference>
<dbReference type="HOGENOM" id="CLU_027176_0_1_1"/>
<dbReference type="SUPFAM" id="SSF81383">
    <property type="entry name" value="F-box domain"/>
    <property type="match status" value="1"/>
</dbReference>
<dbReference type="AlphaFoldDB" id="A0A072UGC7"/>
<dbReference type="Proteomes" id="UP000002051">
    <property type="component" value="Chromosome 4"/>
</dbReference>
<reference evidence="3" key="3">
    <citation type="submission" date="2015-04" db="UniProtKB">
        <authorList>
            <consortium name="EnsemblPlants"/>
        </authorList>
    </citation>
    <scope>IDENTIFICATION</scope>
    <source>
        <strain evidence="3">cv. Jemalong A17</strain>
    </source>
</reference>
<name>A0A072UGC7_MEDTR</name>
<feature type="domain" description="F-box" evidence="1">
    <location>
        <begin position="5"/>
        <end position="50"/>
    </location>
</feature>
<sequence length="476" mass="55002">MCPTPSSVFFFPDELLVEVFSLLPIKSLIRFKCVSKYWNTLISDPSFVKLHLKKSTTRNPYLTLFANHIKHITGVSPDGTDDAYDEDYSIVPYPIYKGCSHLVGSCNGLICLAGESLTDAYQDYWLRLWNPATRTISEELGYFRYFSVKHEYFRFTFGCDNSTGIYKVVASCYIRDQLTSEVRAFGFGDNVWRNIESFPIVPLRVSLLKLENYGCDGVFFNGTLNWLAVHSNIEYSWLHVQDFTVEQFVIVSLDLGTETYNQYLLPRGFDKVPPAEPNLGVLGDCLCFSYSYKETDFIIWQMKKFGVEESWTQFLKISYHDLQLDYDFSYLRYHQFLPLLLSEDGDTLILHSTKEWGAIIYNCKDNRVERTGVNVHKTIIDDENCVNIWLTVLLNDYLWDIVNESTNSLPLASLNYMNKTEECGGVFDEYMRPYSNIDVCSELECGGVFDVLPIFCQRKALPRFASVHNCLNWTED</sequence>
<reference evidence="2 4" key="1">
    <citation type="journal article" date="2011" name="Nature">
        <title>The Medicago genome provides insight into the evolution of rhizobial symbioses.</title>
        <authorList>
            <person name="Young N.D."/>
            <person name="Debelle F."/>
            <person name="Oldroyd G.E."/>
            <person name="Geurts R."/>
            <person name="Cannon S.B."/>
            <person name="Udvardi M.K."/>
            <person name="Benedito V.A."/>
            <person name="Mayer K.F."/>
            <person name="Gouzy J."/>
            <person name="Schoof H."/>
            <person name="Van de Peer Y."/>
            <person name="Proost S."/>
            <person name="Cook D.R."/>
            <person name="Meyers B.C."/>
            <person name="Spannagl M."/>
            <person name="Cheung F."/>
            <person name="De Mita S."/>
            <person name="Krishnakumar V."/>
            <person name="Gundlach H."/>
            <person name="Zhou S."/>
            <person name="Mudge J."/>
            <person name="Bharti A.K."/>
            <person name="Murray J.D."/>
            <person name="Naoumkina M.A."/>
            <person name="Rosen B."/>
            <person name="Silverstein K.A."/>
            <person name="Tang H."/>
            <person name="Rombauts S."/>
            <person name="Zhao P.X."/>
            <person name="Zhou P."/>
            <person name="Barbe V."/>
            <person name="Bardou P."/>
            <person name="Bechner M."/>
            <person name="Bellec A."/>
            <person name="Berger A."/>
            <person name="Berges H."/>
            <person name="Bidwell S."/>
            <person name="Bisseling T."/>
            <person name="Choisne N."/>
            <person name="Couloux A."/>
            <person name="Denny R."/>
            <person name="Deshpande S."/>
            <person name="Dai X."/>
            <person name="Doyle J.J."/>
            <person name="Dudez A.M."/>
            <person name="Farmer A.D."/>
            <person name="Fouteau S."/>
            <person name="Franken C."/>
            <person name="Gibelin C."/>
            <person name="Gish J."/>
            <person name="Goldstein S."/>
            <person name="Gonzalez A.J."/>
            <person name="Green P.J."/>
            <person name="Hallab A."/>
            <person name="Hartog M."/>
            <person name="Hua A."/>
            <person name="Humphray S.J."/>
            <person name="Jeong D.H."/>
            <person name="Jing Y."/>
            <person name="Jocker A."/>
            <person name="Kenton S.M."/>
            <person name="Kim D.J."/>
            <person name="Klee K."/>
            <person name="Lai H."/>
            <person name="Lang C."/>
            <person name="Lin S."/>
            <person name="Macmil S.L."/>
            <person name="Magdelenat G."/>
            <person name="Matthews L."/>
            <person name="McCorrison J."/>
            <person name="Monaghan E.L."/>
            <person name="Mun J.H."/>
            <person name="Najar F.Z."/>
            <person name="Nicholson C."/>
            <person name="Noirot C."/>
            <person name="O'Bleness M."/>
            <person name="Paule C.R."/>
            <person name="Poulain J."/>
            <person name="Prion F."/>
            <person name="Qin B."/>
            <person name="Qu C."/>
            <person name="Retzel E.F."/>
            <person name="Riddle C."/>
            <person name="Sallet E."/>
            <person name="Samain S."/>
            <person name="Samson N."/>
            <person name="Sanders I."/>
            <person name="Saurat O."/>
            <person name="Scarpelli C."/>
            <person name="Schiex T."/>
            <person name="Segurens B."/>
            <person name="Severin A.J."/>
            <person name="Sherrier D.J."/>
            <person name="Shi R."/>
            <person name="Sims S."/>
            <person name="Singer S.R."/>
            <person name="Sinharoy S."/>
            <person name="Sterck L."/>
            <person name="Viollet A."/>
            <person name="Wang B.B."/>
            <person name="Wang K."/>
            <person name="Wang M."/>
            <person name="Wang X."/>
            <person name="Warfsmann J."/>
            <person name="Weissenbach J."/>
            <person name="White D.D."/>
            <person name="White J.D."/>
            <person name="Wiley G.B."/>
            <person name="Wincker P."/>
            <person name="Xing Y."/>
            <person name="Yang L."/>
            <person name="Yao Z."/>
            <person name="Ying F."/>
            <person name="Zhai J."/>
            <person name="Zhou L."/>
            <person name="Zuber A."/>
            <person name="Denarie J."/>
            <person name="Dixon R.A."/>
            <person name="May G.D."/>
            <person name="Schwartz D.C."/>
            <person name="Rogers J."/>
            <person name="Quetier F."/>
            <person name="Town C.D."/>
            <person name="Roe B.A."/>
        </authorList>
    </citation>
    <scope>NUCLEOTIDE SEQUENCE [LARGE SCALE GENOMIC DNA]</scope>
    <source>
        <strain evidence="2">A17</strain>
        <strain evidence="3 4">cv. Jemalong A17</strain>
    </source>
</reference>
<dbReference type="PANTHER" id="PTHR31672:SF13">
    <property type="entry name" value="F-BOX PROTEIN CPR30-LIKE"/>
    <property type="match status" value="1"/>
</dbReference>
<dbReference type="NCBIfam" id="TIGR01640">
    <property type="entry name" value="F_box_assoc_1"/>
    <property type="match status" value="1"/>
</dbReference>
<dbReference type="EMBL" id="CM001220">
    <property type="protein sequence ID" value="KEH28794.1"/>
    <property type="molecule type" value="Genomic_DNA"/>
</dbReference>
<dbReference type="PANTHER" id="PTHR31672">
    <property type="entry name" value="BNACNNG10540D PROTEIN"/>
    <property type="match status" value="1"/>
</dbReference>
<proteinExistence type="predicted"/>
<dbReference type="EnsemblPlants" id="KEH28794">
    <property type="protein sequence ID" value="KEH28794"/>
    <property type="gene ID" value="MTR_4g013180"/>
</dbReference>
<dbReference type="CDD" id="cd22157">
    <property type="entry name" value="F-box_AtFBW1-like"/>
    <property type="match status" value="1"/>
</dbReference>
<evidence type="ECO:0000259" key="1">
    <source>
        <dbReference type="PROSITE" id="PS50181"/>
    </source>
</evidence>
<dbReference type="SMART" id="SM00256">
    <property type="entry name" value="FBOX"/>
    <property type="match status" value="1"/>
</dbReference>
<evidence type="ECO:0000313" key="4">
    <source>
        <dbReference type="Proteomes" id="UP000002051"/>
    </source>
</evidence>
<dbReference type="InterPro" id="IPR001810">
    <property type="entry name" value="F-box_dom"/>
</dbReference>
<reference evidence="2 4" key="2">
    <citation type="journal article" date="2014" name="BMC Genomics">
        <title>An improved genome release (version Mt4.0) for the model legume Medicago truncatula.</title>
        <authorList>
            <person name="Tang H."/>
            <person name="Krishnakumar V."/>
            <person name="Bidwell S."/>
            <person name="Rosen B."/>
            <person name="Chan A."/>
            <person name="Zhou S."/>
            <person name="Gentzbittel L."/>
            <person name="Childs K.L."/>
            <person name="Yandell M."/>
            <person name="Gundlach H."/>
            <person name="Mayer K.F."/>
            <person name="Schwartz D.C."/>
            <person name="Town C.D."/>
        </authorList>
    </citation>
    <scope>GENOME REANNOTATION</scope>
    <source>
        <strain evidence="2">A17</strain>
        <strain evidence="3 4">cv. Jemalong A17</strain>
    </source>
</reference>
<dbReference type="STRING" id="3880.A0A072UGC7"/>
<protein>
    <submittedName>
        <fullName evidence="2">F-box protein interaction domain protein</fullName>
    </submittedName>
</protein>
<dbReference type="InterPro" id="IPR050796">
    <property type="entry name" value="SCF_F-box_component"/>
</dbReference>
<dbReference type="Pfam" id="PF00646">
    <property type="entry name" value="F-box"/>
    <property type="match status" value="1"/>
</dbReference>